<dbReference type="Proteomes" id="UP000728185">
    <property type="component" value="Unassembled WGS sequence"/>
</dbReference>
<dbReference type="SUPFAM" id="SSF55753">
    <property type="entry name" value="Actin depolymerizing proteins"/>
    <property type="match status" value="1"/>
</dbReference>
<feature type="region of interest" description="Disordered" evidence="3">
    <location>
        <begin position="90"/>
        <end position="110"/>
    </location>
</feature>
<dbReference type="InterPro" id="IPR002108">
    <property type="entry name" value="ADF-H"/>
</dbReference>
<dbReference type="GO" id="GO:0005884">
    <property type="term" value="C:actin filament"/>
    <property type="evidence" value="ECO:0007669"/>
    <property type="project" value="TreeGrafter"/>
</dbReference>
<accession>A0A8E0S8E9</accession>
<gene>
    <name evidence="6" type="ORF">FBUS_04064</name>
</gene>
<protein>
    <submittedName>
        <fullName evidence="6">Hematopoietic lineage cell-specific protein</fullName>
    </submittedName>
</protein>
<dbReference type="Gene3D" id="2.30.30.40">
    <property type="entry name" value="SH3 Domains"/>
    <property type="match status" value="1"/>
</dbReference>
<dbReference type="PROSITE" id="PS50002">
    <property type="entry name" value="SH3"/>
    <property type="match status" value="1"/>
</dbReference>
<evidence type="ECO:0000259" key="4">
    <source>
        <dbReference type="PROSITE" id="PS50002"/>
    </source>
</evidence>
<feature type="domain" description="ADF-H" evidence="5">
    <location>
        <begin position="1"/>
        <end position="84"/>
    </location>
</feature>
<dbReference type="SMART" id="SM00326">
    <property type="entry name" value="SH3"/>
    <property type="match status" value="1"/>
</dbReference>
<evidence type="ECO:0000313" key="7">
    <source>
        <dbReference type="Proteomes" id="UP000728185"/>
    </source>
</evidence>
<dbReference type="Pfam" id="PF00241">
    <property type="entry name" value="Cofilin_ADF"/>
    <property type="match status" value="1"/>
</dbReference>
<dbReference type="CDD" id="cd11819">
    <property type="entry name" value="SH3_Cortactin_like"/>
    <property type="match status" value="1"/>
</dbReference>
<evidence type="ECO:0000256" key="2">
    <source>
        <dbReference type="PROSITE-ProRule" id="PRU00192"/>
    </source>
</evidence>
<dbReference type="InterPro" id="IPR029006">
    <property type="entry name" value="ADF-H/Gelsolin-like_dom_sf"/>
</dbReference>
<feature type="domain" description="SH3" evidence="4">
    <location>
        <begin position="398"/>
        <end position="457"/>
    </location>
</feature>
<dbReference type="Pfam" id="PF14604">
    <property type="entry name" value="SH3_9"/>
    <property type="match status" value="1"/>
</dbReference>
<dbReference type="PRINTS" id="PR00499">
    <property type="entry name" value="P67PHOX"/>
</dbReference>
<dbReference type="GO" id="GO:0051015">
    <property type="term" value="F:actin filament binding"/>
    <property type="evidence" value="ECO:0007669"/>
    <property type="project" value="TreeGrafter"/>
</dbReference>
<dbReference type="Gene3D" id="3.40.20.10">
    <property type="entry name" value="Severin"/>
    <property type="match status" value="1"/>
</dbReference>
<evidence type="ECO:0000256" key="3">
    <source>
        <dbReference type="SAM" id="MobiDB-lite"/>
    </source>
</evidence>
<dbReference type="EMBL" id="LUCM01000220">
    <property type="protein sequence ID" value="KAA0200899.1"/>
    <property type="molecule type" value="Genomic_DNA"/>
</dbReference>
<dbReference type="GO" id="GO:0030833">
    <property type="term" value="P:regulation of actin filament polymerization"/>
    <property type="evidence" value="ECO:0007669"/>
    <property type="project" value="TreeGrafter"/>
</dbReference>
<dbReference type="PANTHER" id="PTHR10829:SF25">
    <property type="entry name" value="DREBRIN-LIKE PROTEIN"/>
    <property type="match status" value="1"/>
</dbReference>
<dbReference type="SUPFAM" id="SSF50044">
    <property type="entry name" value="SH3-domain"/>
    <property type="match status" value="1"/>
</dbReference>
<dbReference type="PANTHER" id="PTHR10829">
    <property type="entry name" value="CORTACTIN AND DREBRIN"/>
    <property type="match status" value="1"/>
</dbReference>
<proteinExistence type="predicted"/>
<comment type="caution">
    <text evidence="6">The sequence shown here is derived from an EMBL/GenBank/DDBJ whole genome shotgun (WGS) entry which is preliminary data.</text>
</comment>
<feature type="region of interest" description="Disordered" evidence="3">
    <location>
        <begin position="290"/>
        <end position="386"/>
    </location>
</feature>
<dbReference type="PROSITE" id="PS51263">
    <property type="entry name" value="ADF_H"/>
    <property type="match status" value="1"/>
</dbReference>
<reference evidence="6" key="1">
    <citation type="submission" date="2019-05" db="EMBL/GenBank/DDBJ databases">
        <title>Annotation for the trematode Fasciolopsis buski.</title>
        <authorList>
            <person name="Choi Y.-J."/>
        </authorList>
    </citation>
    <scope>NUCLEOTIDE SEQUENCE</scope>
    <source>
        <strain evidence="6">HT</strain>
        <tissue evidence="6">Whole worm</tissue>
    </source>
</reference>
<dbReference type="InterPro" id="IPR001452">
    <property type="entry name" value="SH3_domain"/>
</dbReference>
<dbReference type="GO" id="GO:0030864">
    <property type="term" value="C:cortical actin cytoskeleton"/>
    <property type="evidence" value="ECO:0007669"/>
    <property type="project" value="TreeGrafter"/>
</dbReference>
<dbReference type="InterPro" id="IPR036028">
    <property type="entry name" value="SH3-like_dom_sf"/>
</dbReference>
<keyword evidence="7" id="KW-1185">Reference proteome</keyword>
<sequence length="457" mass="49731">MFDTFSSAAVMYGYARVNKPNALPSEPAKFVFIYWKSEVSENVVVEELASFDTQLPRKLKTVHVSVQARNEDDLDWKDIMAKVAGASIPGVPMSQANSRHEDGETDPPAVVGSVYKRINPAAEIPKSTNQRDFWERQQSGPNVTAPPKAKKPVGWVKPVCPAGDTGESIQARSQALKEARQAEVASVIQSRLKSRGSFDQTNGHSSSTYKKIDPRADIMLARQLSKTSCDDAHDEPVGTTWHRLDAKAEIMAAKRVPIKGWHPDPSIKVGTNYERPDFQSEIRAARANRTNHLAESETPAIPSPASPSPATNVPLAAPTQPSMPPLAQTIKAPSPPRQEVVHPAPPVPPAESTTQRTVSPLPENKVIENGANNHPPPPAPVEEPVQPAPVSALPAECYNGPIAVCLYNYTAGDDDELSFMEGDRIFQVQQIDEGWWLGVNADGQQGLFPANYVELMA</sequence>
<dbReference type="OrthoDB" id="5971719at2759"/>
<name>A0A8E0S8E9_9TREM</name>
<dbReference type="AlphaFoldDB" id="A0A8E0S8E9"/>
<evidence type="ECO:0000313" key="6">
    <source>
        <dbReference type="EMBL" id="KAA0200899.1"/>
    </source>
</evidence>
<evidence type="ECO:0000256" key="1">
    <source>
        <dbReference type="ARBA" id="ARBA00022443"/>
    </source>
</evidence>
<evidence type="ECO:0000259" key="5">
    <source>
        <dbReference type="PROSITE" id="PS51263"/>
    </source>
</evidence>
<dbReference type="PRINTS" id="PR00452">
    <property type="entry name" value="SH3DOMAIN"/>
</dbReference>
<organism evidence="6 7">
    <name type="scientific">Fasciolopsis buskii</name>
    <dbReference type="NCBI Taxonomy" id="27845"/>
    <lineage>
        <taxon>Eukaryota</taxon>
        <taxon>Metazoa</taxon>
        <taxon>Spiralia</taxon>
        <taxon>Lophotrochozoa</taxon>
        <taxon>Platyhelminthes</taxon>
        <taxon>Trematoda</taxon>
        <taxon>Digenea</taxon>
        <taxon>Plagiorchiida</taxon>
        <taxon>Echinostomata</taxon>
        <taxon>Echinostomatoidea</taxon>
        <taxon>Fasciolidae</taxon>
        <taxon>Fasciolopsis</taxon>
    </lineage>
</organism>
<keyword evidence="1 2" id="KW-0728">SH3 domain</keyword>